<keyword evidence="3 17" id="KW-0813">Transport</keyword>
<evidence type="ECO:0000256" key="9">
    <source>
        <dbReference type="ARBA" id="ARBA00022737"/>
    </source>
</evidence>
<evidence type="ECO:0000256" key="17">
    <source>
        <dbReference type="RuleBase" id="RU000488"/>
    </source>
</evidence>
<dbReference type="PROSITE" id="PS51683">
    <property type="entry name" value="SAM_OMT_II"/>
    <property type="match status" value="1"/>
</dbReference>
<evidence type="ECO:0000256" key="16">
    <source>
        <dbReference type="PROSITE-ProRule" id="PRU00282"/>
    </source>
</evidence>
<dbReference type="GO" id="GO:0005743">
    <property type="term" value="C:mitochondrial inner membrane"/>
    <property type="evidence" value="ECO:0007669"/>
    <property type="project" value="UniProtKB-SubCell"/>
</dbReference>
<feature type="transmembrane region" description="Helical" evidence="18">
    <location>
        <begin position="301"/>
        <end position="321"/>
    </location>
</feature>
<evidence type="ECO:0000256" key="1">
    <source>
        <dbReference type="ARBA" id="ARBA00004448"/>
    </source>
</evidence>
<dbReference type="CTD" id="293"/>
<feature type="repeat" description="Solcar" evidence="16">
    <location>
        <begin position="96"/>
        <end position="188"/>
    </location>
</feature>
<keyword evidence="10" id="KW-0999">Mitochondrion inner membrane</keyword>
<dbReference type="Proteomes" id="UP000504602">
    <property type="component" value="Unplaced"/>
</dbReference>
<evidence type="ECO:0000313" key="21">
    <source>
        <dbReference type="RefSeq" id="XP_030914226.1"/>
    </source>
</evidence>
<dbReference type="PROSITE" id="PS50920">
    <property type="entry name" value="SOLCAR"/>
    <property type="match status" value="3"/>
</dbReference>
<dbReference type="InterPro" id="IPR023395">
    <property type="entry name" value="MCP_dom_sf"/>
</dbReference>
<dbReference type="InterPro" id="IPR001077">
    <property type="entry name" value="COMT_C"/>
</dbReference>
<reference evidence="21" key="1">
    <citation type="submission" date="2025-08" db="UniProtKB">
        <authorList>
            <consortium name="RefSeq"/>
        </authorList>
    </citation>
    <scope>IDENTIFICATION</scope>
</reference>
<dbReference type="OrthoDB" id="270584at2759"/>
<dbReference type="Gene3D" id="3.40.50.150">
    <property type="entry name" value="Vaccinia Virus protein VP39"/>
    <property type="match status" value="1"/>
</dbReference>
<evidence type="ECO:0000256" key="10">
    <source>
        <dbReference type="ARBA" id="ARBA00022792"/>
    </source>
</evidence>
<dbReference type="GO" id="GO:0005471">
    <property type="term" value="F:ATP:ADP antiporter activity"/>
    <property type="evidence" value="ECO:0007669"/>
    <property type="project" value="InterPro"/>
</dbReference>
<feature type="repeat" description="Solcar" evidence="16">
    <location>
        <begin position="302"/>
        <end position="387"/>
    </location>
</feature>
<proteinExistence type="inferred from homology"/>
<keyword evidence="4" id="KW-0050">Antiport</keyword>
<keyword evidence="8 16" id="KW-0812">Transmembrane</keyword>
<feature type="repeat" description="Solcar" evidence="16">
    <location>
        <begin position="201"/>
        <end position="291"/>
    </location>
</feature>
<dbReference type="GO" id="GO:1990544">
    <property type="term" value="P:mitochondrial ATP transmembrane transport"/>
    <property type="evidence" value="ECO:0007669"/>
    <property type="project" value="InterPro"/>
</dbReference>
<keyword evidence="12" id="KW-0496">Mitochondrion</keyword>
<evidence type="ECO:0000256" key="13">
    <source>
        <dbReference type="ARBA" id="ARBA00023136"/>
    </source>
</evidence>
<dbReference type="PANTHER" id="PTHR45635:SF14">
    <property type="entry name" value="ADP_ATP TRANSLOCASE"/>
    <property type="match status" value="1"/>
</dbReference>
<keyword evidence="13 16" id="KW-0472">Membrane</keyword>
<organism evidence="20 21">
    <name type="scientific">Geospiza fortis</name>
    <name type="common">Medium ground-finch</name>
    <dbReference type="NCBI Taxonomy" id="48883"/>
    <lineage>
        <taxon>Eukaryota</taxon>
        <taxon>Metazoa</taxon>
        <taxon>Chordata</taxon>
        <taxon>Craniata</taxon>
        <taxon>Vertebrata</taxon>
        <taxon>Euteleostomi</taxon>
        <taxon>Archelosauria</taxon>
        <taxon>Archosauria</taxon>
        <taxon>Dinosauria</taxon>
        <taxon>Saurischia</taxon>
        <taxon>Theropoda</taxon>
        <taxon>Coelurosauria</taxon>
        <taxon>Aves</taxon>
        <taxon>Neognathae</taxon>
        <taxon>Neoaves</taxon>
        <taxon>Telluraves</taxon>
        <taxon>Australaves</taxon>
        <taxon>Passeriformes</taxon>
        <taxon>Thraupidae</taxon>
        <taxon>Geospiza</taxon>
    </lineage>
</organism>
<sequence length="388" mass="43190">MVLDDEKKNRSTALLQSLNMLVQTEGKERSGSEYQALLKQHGFKNVKIRITGNLLDVILCNLTQVAPIGPARPDPSAEPACRAVPGRCGRYWQRHKAIAESAWEGDQAQLHHRPVRASDQYLCFYLQVQHASKQIAADKQYKGIIDCVVRIPKEQGVLSFWRGNLANVIRYFPTQALNFAFKDKYKQVFLGGVDKHTQFWRYFAGNLASGGAAGATSLCFVYPLDFARTRLAADVGKAGADREFSGLGDCLVKITKSDGVRGLYQGFNVSVQGIIIYRAAYFGIYDTAKGMLPDPRNTHIVISWMIAQTVTAVAGVVSYPFDTVRRRMMMQSGRKGADIMYSGTIDCWRKIARDEGGKAFFKGAWSNVLRGMGGAFVLVLYDEFKKVI</sequence>
<evidence type="ECO:0000256" key="7">
    <source>
        <dbReference type="ARBA" id="ARBA00022691"/>
    </source>
</evidence>
<gene>
    <name evidence="21" type="primary">SLC25A6</name>
</gene>
<evidence type="ECO:0000256" key="4">
    <source>
        <dbReference type="ARBA" id="ARBA00022449"/>
    </source>
</evidence>
<dbReference type="InterPro" id="IPR002113">
    <property type="entry name" value="ADT_euk_type"/>
</dbReference>
<evidence type="ECO:0000256" key="14">
    <source>
        <dbReference type="ARBA" id="ARBA00024143"/>
    </source>
</evidence>
<dbReference type="InterPro" id="IPR029063">
    <property type="entry name" value="SAM-dependent_MTases_sf"/>
</dbReference>
<evidence type="ECO:0000256" key="8">
    <source>
        <dbReference type="ARBA" id="ARBA00022692"/>
    </source>
</evidence>
<accession>A0A8N5HZ46</accession>
<dbReference type="GO" id="GO:0032259">
    <property type="term" value="P:methylation"/>
    <property type="evidence" value="ECO:0007669"/>
    <property type="project" value="UniProtKB-KW"/>
</dbReference>
<comment type="subcellular location">
    <subcellularLocation>
        <location evidence="1">Mitochondrion inner membrane</location>
        <topology evidence="1">Multi-pass membrane protein</topology>
    </subcellularLocation>
</comment>
<dbReference type="GeneID" id="102038498"/>
<dbReference type="InterPro" id="IPR016461">
    <property type="entry name" value="COMT-like"/>
</dbReference>
<evidence type="ECO:0000259" key="19">
    <source>
        <dbReference type="Pfam" id="PF00891"/>
    </source>
</evidence>
<dbReference type="PANTHER" id="PTHR45635">
    <property type="entry name" value="ADP,ATP CARRIER PROTEIN 1-RELATED-RELATED"/>
    <property type="match status" value="1"/>
</dbReference>
<keyword evidence="5" id="KW-0489">Methyltransferase</keyword>
<dbReference type="RefSeq" id="XP_030914226.1">
    <property type="nucleotide sequence ID" value="XM_031058366.1"/>
</dbReference>
<name>A0A8N5HZ46_GEOFO</name>
<dbReference type="Pfam" id="PF00891">
    <property type="entry name" value="Methyltransf_2"/>
    <property type="match status" value="1"/>
</dbReference>
<evidence type="ECO:0000256" key="18">
    <source>
        <dbReference type="SAM" id="Phobius"/>
    </source>
</evidence>
<keyword evidence="20" id="KW-1185">Reference proteome</keyword>
<dbReference type="GO" id="GO:0140021">
    <property type="term" value="P:mitochondrial ADP transmembrane transport"/>
    <property type="evidence" value="ECO:0007669"/>
    <property type="project" value="InterPro"/>
</dbReference>
<keyword evidence="6" id="KW-0808">Transferase</keyword>
<dbReference type="SUPFAM" id="SSF103506">
    <property type="entry name" value="Mitochondrial carrier"/>
    <property type="match status" value="1"/>
</dbReference>
<keyword evidence="7" id="KW-0949">S-adenosyl-L-methionine</keyword>
<comment type="catalytic activity">
    <reaction evidence="15">
        <text>H(+)(in) = H(+)(out)</text>
        <dbReference type="Rhea" id="RHEA:34979"/>
        <dbReference type="ChEBI" id="CHEBI:15378"/>
    </reaction>
</comment>
<evidence type="ECO:0000256" key="6">
    <source>
        <dbReference type="ARBA" id="ARBA00022679"/>
    </source>
</evidence>
<dbReference type="GO" id="GO:1901029">
    <property type="term" value="P:negative regulation of mitochondrial outer membrane permeabilization involved in apoptotic signaling pathway"/>
    <property type="evidence" value="ECO:0007669"/>
    <property type="project" value="TreeGrafter"/>
</dbReference>
<comment type="catalytic activity">
    <reaction evidence="14">
        <text>ADP(in) + ATP(out) = ADP(out) + ATP(in)</text>
        <dbReference type="Rhea" id="RHEA:34999"/>
        <dbReference type="ChEBI" id="CHEBI:30616"/>
        <dbReference type="ChEBI" id="CHEBI:456216"/>
    </reaction>
    <physiologicalReaction direction="left-to-right" evidence="14">
        <dbReference type="Rhea" id="RHEA:35000"/>
    </physiologicalReaction>
</comment>
<evidence type="ECO:0000256" key="12">
    <source>
        <dbReference type="ARBA" id="ARBA00023128"/>
    </source>
</evidence>
<dbReference type="Pfam" id="PF00153">
    <property type="entry name" value="Mito_carr"/>
    <property type="match status" value="3"/>
</dbReference>
<evidence type="ECO:0000256" key="5">
    <source>
        <dbReference type="ARBA" id="ARBA00022603"/>
    </source>
</evidence>
<evidence type="ECO:0000256" key="11">
    <source>
        <dbReference type="ARBA" id="ARBA00022989"/>
    </source>
</evidence>
<evidence type="ECO:0000256" key="2">
    <source>
        <dbReference type="ARBA" id="ARBA00006375"/>
    </source>
</evidence>
<evidence type="ECO:0000313" key="20">
    <source>
        <dbReference type="Proteomes" id="UP000504602"/>
    </source>
</evidence>
<evidence type="ECO:0000256" key="15">
    <source>
        <dbReference type="ARBA" id="ARBA00024169"/>
    </source>
</evidence>
<keyword evidence="11 18" id="KW-1133">Transmembrane helix</keyword>
<evidence type="ECO:0000256" key="3">
    <source>
        <dbReference type="ARBA" id="ARBA00022448"/>
    </source>
</evidence>
<dbReference type="FunFam" id="1.50.40.10:FF:000002">
    <property type="entry name" value="Putative ADP/ATP translocase 2-like"/>
    <property type="match status" value="1"/>
</dbReference>
<dbReference type="Gene3D" id="1.50.40.10">
    <property type="entry name" value="Mitochondrial carrier domain"/>
    <property type="match status" value="1"/>
</dbReference>
<feature type="domain" description="O-methyltransferase C-terminal" evidence="19">
    <location>
        <begin position="1"/>
        <end position="44"/>
    </location>
</feature>
<protein>
    <submittedName>
        <fullName evidence="21">ADP/ATP translocase 3</fullName>
    </submittedName>
</protein>
<keyword evidence="9" id="KW-0677">Repeat</keyword>
<dbReference type="PRINTS" id="PR00927">
    <property type="entry name" value="ADPTRNSLCASE"/>
</dbReference>
<dbReference type="InterPro" id="IPR018108">
    <property type="entry name" value="MCP_transmembrane"/>
</dbReference>
<comment type="similarity">
    <text evidence="2 17">Belongs to the mitochondrial carrier (TC 2.A.29) family.</text>
</comment>
<dbReference type="AlphaFoldDB" id="A0A8N5HZ46"/>
<dbReference type="GO" id="GO:0008171">
    <property type="term" value="F:O-methyltransferase activity"/>
    <property type="evidence" value="ECO:0007669"/>
    <property type="project" value="InterPro"/>
</dbReference>